<reference evidence="1" key="1">
    <citation type="submission" date="2020-06" db="EMBL/GenBank/DDBJ databases">
        <title>Unique genomic features of the anaerobic methanotrophic archaea.</title>
        <authorList>
            <person name="Chadwick G.L."/>
            <person name="Skennerton C.T."/>
            <person name="Laso-Perez R."/>
            <person name="Leu A.O."/>
            <person name="Speth D.R."/>
            <person name="Yu H."/>
            <person name="Morgan-Lang C."/>
            <person name="Hatzenpichler R."/>
            <person name="Goudeau D."/>
            <person name="Malmstrom R."/>
            <person name="Brazelton W.J."/>
            <person name="Woyke T."/>
            <person name="Hallam S.J."/>
            <person name="Tyson G.W."/>
            <person name="Wegener G."/>
            <person name="Boetius A."/>
            <person name="Orphan V."/>
        </authorList>
    </citation>
    <scope>NUCLEOTIDE SEQUENCE</scope>
</reference>
<accession>A0A7G9Z9R9</accession>
<sequence length="155" mass="17929">MVGPKSKDRICLNPDCLDYRKRNAGNIIKKGFNAKGNQMFKCKTCGVRFPETKGTVFYNRHLTEEQIIRICKLLVEKNGVRAIERIMEIHRDTVSNVIEDLARHAREVTDYLITNVGLTQIQVDEMWSFVKKNKRKLSKEMRDLIDMVIAGSTQL</sequence>
<name>A0A7G9Z9R9_9EURY</name>
<protein>
    <recommendedName>
        <fullName evidence="2">IS1 family transposase</fullName>
    </recommendedName>
</protein>
<evidence type="ECO:0008006" key="2">
    <source>
        <dbReference type="Google" id="ProtNLM"/>
    </source>
</evidence>
<gene>
    <name evidence="1" type="ORF">PEKJEAHP_00003</name>
</gene>
<organism evidence="1">
    <name type="scientific">Candidatus Methanophaga sp. ANME-1 ERB7</name>
    <dbReference type="NCBI Taxonomy" id="2759913"/>
    <lineage>
        <taxon>Archaea</taxon>
        <taxon>Methanobacteriati</taxon>
        <taxon>Methanobacteriota</taxon>
        <taxon>Stenosarchaea group</taxon>
        <taxon>Methanomicrobia</taxon>
        <taxon>Candidatus Methanophagales</taxon>
        <taxon>Candidatus Methanophagaceae</taxon>
        <taxon>Candidatus Methanophaga</taxon>
    </lineage>
</organism>
<dbReference type="AlphaFoldDB" id="A0A7G9Z9R9"/>
<dbReference type="EMBL" id="MT631676">
    <property type="protein sequence ID" value="QNO57003.1"/>
    <property type="molecule type" value="Genomic_DNA"/>
</dbReference>
<proteinExistence type="predicted"/>
<evidence type="ECO:0000313" key="1">
    <source>
        <dbReference type="EMBL" id="QNO57003.1"/>
    </source>
</evidence>